<keyword evidence="5 6" id="KW-0472">Membrane</keyword>
<sequence>MASTGTYIEQSLSGLVPVTDQQAFKIAFYNALSIVFVVVVSFLFCGVYHLLQAFFRPVIWAVLCGTVLFPFKKTVASCTECWLEELNASNTPFLIGLILIPLRIIDKLASIVWKIGTSKDAIIFVTISAVFVGLTCQNAFNRLVSVLLTIYSFLDSFISVGSSKWAIFFATIYVFAFAGYLYFGAKELHKTTARFLSVPIWVAVLCVAADLFSFFRVIVFGTSSIVILLIVLPSKDSGDVPTQQIKRIKQENFVEDSPSSSNKYIYVVFGGCCFLWILQSPVVLSECFGIWNFMSNTFNCLAQVLTEKFGPLIDLVIPSSIRQFVRLVYYGDKQVIDTFKSSAGVLSSIIVMIGLVLGLILMSVFFVFQLKDEATHLAQLSGNLLNRTLSSNPQYAEWFTNATNLGGGADQLNSVVDDAFKYSRNWLGGQARLLAKSDDSEKADLLEVQVIFFVSINFGPNVNLLF</sequence>
<evidence type="ECO:0000256" key="2">
    <source>
        <dbReference type="ARBA" id="ARBA00009773"/>
    </source>
</evidence>
<evidence type="ECO:0000256" key="1">
    <source>
        <dbReference type="ARBA" id="ARBA00004141"/>
    </source>
</evidence>
<feature type="transmembrane region" description="Helical" evidence="6">
    <location>
        <begin position="26"/>
        <end position="47"/>
    </location>
</feature>
<evidence type="ECO:0000256" key="5">
    <source>
        <dbReference type="ARBA" id="ARBA00023136"/>
    </source>
</evidence>
<comment type="subcellular location">
    <subcellularLocation>
        <location evidence="1">Membrane</location>
        <topology evidence="1">Multi-pass membrane protein</topology>
    </subcellularLocation>
</comment>
<proteinExistence type="inferred from homology"/>
<feature type="transmembrane region" description="Helical" evidence="6">
    <location>
        <begin position="165"/>
        <end position="183"/>
    </location>
</feature>
<keyword evidence="4 6" id="KW-1133">Transmembrane helix</keyword>
<comment type="similarity">
    <text evidence="2">Belongs to the autoinducer-2 exporter (AI-2E) (TC 2.A.86) family.</text>
</comment>
<evidence type="ECO:0000313" key="7">
    <source>
        <dbReference type="Proteomes" id="UP000887565"/>
    </source>
</evidence>
<feature type="transmembrane region" description="Helical" evidence="6">
    <location>
        <begin position="264"/>
        <end position="284"/>
    </location>
</feature>
<protein>
    <submittedName>
        <fullName evidence="8">Transmembrane protein</fullName>
    </submittedName>
</protein>
<feature type="transmembrane region" description="Helical" evidence="6">
    <location>
        <begin position="121"/>
        <end position="140"/>
    </location>
</feature>
<dbReference type="WBParaSite" id="nRc.2.0.1.t04250-RA">
    <property type="protein sequence ID" value="nRc.2.0.1.t04250-RA"/>
    <property type="gene ID" value="nRc.2.0.1.g04250"/>
</dbReference>
<evidence type="ECO:0000256" key="3">
    <source>
        <dbReference type="ARBA" id="ARBA00022692"/>
    </source>
</evidence>
<accession>A0A915HS49</accession>
<dbReference type="GO" id="GO:0016020">
    <property type="term" value="C:membrane"/>
    <property type="evidence" value="ECO:0007669"/>
    <property type="project" value="UniProtKB-SubCell"/>
</dbReference>
<feature type="transmembrane region" description="Helical" evidence="6">
    <location>
        <begin position="54"/>
        <end position="71"/>
    </location>
</feature>
<dbReference type="Proteomes" id="UP000887565">
    <property type="component" value="Unplaced"/>
</dbReference>
<reference evidence="8" key="1">
    <citation type="submission" date="2022-11" db="UniProtKB">
        <authorList>
            <consortium name="WormBaseParasite"/>
        </authorList>
    </citation>
    <scope>IDENTIFICATION</scope>
</reference>
<organism evidence="7 8">
    <name type="scientific">Romanomermis culicivorax</name>
    <name type="common">Nematode worm</name>
    <dbReference type="NCBI Taxonomy" id="13658"/>
    <lineage>
        <taxon>Eukaryota</taxon>
        <taxon>Metazoa</taxon>
        <taxon>Ecdysozoa</taxon>
        <taxon>Nematoda</taxon>
        <taxon>Enoplea</taxon>
        <taxon>Dorylaimia</taxon>
        <taxon>Mermithida</taxon>
        <taxon>Mermithoidea</taxon>
        <taxon>Mermithidae</taxon>
        <taxon>Romanomermis</taxon>
    </lineage>
</organism>
<evidence type="ECO:0000256" key="4">
    <source>
        <dbReference type="ARBA" id="ARBA00022989"/>
    </source>
</evidence>
<keyword evidence="3 6" id="KW-0812">Transmembrane</keyword>
<dbReference type="PANTHER" id="PTHR21716">
    <property type="entry name" value="TRANSMEMBRANE PROTEIN"/>
    <property type="match status" value="1"/>
</dbReference>
<name>A0A915HS49_ROMCU</name>
<evidence type="ECO:0000256" key="6">
    <source>
        <dbReference type="SAM" id="Phobius"/>
    </source>
</evidence>
<keyword evidence="7" id="KW-1185">Reference proteome</keyword>
<dbReference type="AlphaFoldDB" id="A0A915HS49"/>
<dbReference type="OMA" id="YWRAVEN"/>
<feature type="transmembrane region" description="Helical" evidence="6">
    <location>
        <begin position="343"/>
        <end position="368"/>
    </location>
</feature>
<feature type="transmembrane region" description="Helical" evidence="6">
    <location>
        <begin position="195"/>
        <end position="219"/>
    </location>
</feature>
<dbReference type="InterPro" id="IPR002549">
    <property type="entry name" value="AI-2E-like"/>
</dbReference>
<evidence type="ECO:0000313" key="8">
    <source>
        <dbReference type="WBParaSite" id="nRc.2.0.1.t04250-RA"/>
    </source>
</evidence>
<dbReference type="PANTHER" id="PTHR21716:SF4">
    <property type="entry name" value="TRANSMEMBRANE PROTEIN 245"/>
    <property type="match status" value="1"/>
</dbReference>